<evidence type="ECO:0000256" key="1">
    <source>
        <dbReference type="SAM" id="MobiDB-lite"/>
    </source>
</evidence>
<dbReference type="AlphaFoldDB" id="A0AAV5T7Z8"/>
<dbReference type="EMBL" id="BTSX01000004">
    <property type="protein sequence ID" value="GMS91706.1"/>
    <property type="molecule type" value="Genomic_DNA"/>
</dbReference>
<protein>
    <submittedName>
        <fullName evidence="2">Uncharacterized protein</fullName>
    </submittedName>
</protein>
<comment type="caution">
    <text evidence="2">The sequence shown here is derived from an EMBL/GenBank/DDBJ whole genome shotgun (WGS) entry which is preliminary data.</text>
</comment>
<feature type="region of interest" description="Disordered" evidence="1">
    <location>
        <begin position="78"/>
        <end position="112"/>
    </location>
</feature>
<feature type="non-terminal residue" evidence="2">
    <location>
        <position position="215"/>
    </location>
</feature>
<sequence length="215" mass="24119">MERYEDLVLLQQSLPAGIDSCLKELEHFSREGNAEVRQLLYDEADVLLECRFCGAFLRSPESFLEHKSTLCQGSHAAVNQGPKAEEGKGKAKAGSKKQKRSEKKRIGKRNEQNLVSTGVTQEMLAFDALPRIWKEAPVIGLDGNFKGSLRSALARDSRSTHTPQKNKFTSAEIKIIENFEKHDVRCGDFELLQCDHPVCGHLQPFHSLQALAYHS</sequence>
<dbReference type="PANTHER" id="PTHR21020:SF0">
    <property type="entry name" value="ZINC FINGER PROTEIN 800"/>
    <property type="match status" value="1"/>
</dbReference>
<evidence type="ECO:0000313" key="3">
    <source>
        <dbReference type="Proteomes" id="UP001432027"/>
    </source>
</evidence>
<keyword evidence="3" id="KW-1185">Reference proteome</keyword>
<evidence type="ECO:0000313" key="2">
    <source>
        <dbReference type="EMBL" id="GMS91706.1"/>
    </source>
</evidence>
<dbReference type="Proteomes" id="UP001432027">
    <property type="component" value="Unassembled WGS sequence"/>
</dbReference>
<proteinExistence type="predicted"/>
<organism evidence="2 3">
    <name type="scientific">Pristionchus entomophagus</name>
    <dbReference type="NCBI Taxonomy" id="358040"/>
    <lineage>
        <taxon>Eukaryota</taxon>
        <taxon>Metazoa</taxon>
        <taxon>Ecdysozoa</taxon>
        <taxon>Nematoda</taxon>
        <taxon>Chromadorea</taxon>
        <taxon>Rhabditida</taxon>
        <taxon>Rhabditina</taxon>
        <taxon>Diplogasteromorpha</taxon>
        <taxon>Diplogasteroidea</taxon>
        <taxon>Neodiplogasteridae</taxon>
        <taxon>Pristionchus</taxon>
    </lineage>
</organism>
<feature type="compositionally biased region" description="Basic residues" evidence="1">
    <location>
        <begin position="90"/>
        <end position="107"/>
    </location>
</feature>
<reference evidence="2" key="1">
    <citation type="submission" date="2023-10" db="EMBL/GenBank/DDBJ databases">
        <title>Genome assembly of Pristionchus species.</title>
        <authorList>
            <person name="Yoshida K."/>
            <person name="Sommer R.J."/>
        </authorList>
    </citation>
    <scope>NUCLEOTIDE SEQUENCE</scope>
    <source>
        <strain evidence="2">RS0144</strain>
    </source>
</reference>
<name>A0AAV5T7Z8_9BILA</name>
<accession>A0AAV5T7Z8</accession>
<dbReference type="InterPro" id="IPR039149">
    <property type="entry name" value="ZNF800"/>
</dbReference>
<gene>
    <name evidence="2" type="ORF">PENTCL1PPCAC_13881</name>
</gene>
<dbReference type="PANTHER" id="PTHR21020">
    <property type="entry name" value="ZINC FINGER PROTEIN 800"/>
    <property type="match status" value="1"/>
</dbReference>